<comment type="caution">
    <text evidence="1">The sequence shown here is derived from an EMBL/GenBank/DDBJ whole genome shotgun (WGS) entry which is preliminary data.</text>
</comment>
<reference evidence="1 2" key="1">
    <citation type="submission" date="2019-06" db="EMBL/GenBank/DDBJ databases">
        <title>Sequencing the genomes of 1000 actinobacteria strains.</title>
        <authorList>
            <person name="Klenk H.-P."/>
        </authorList>
    </citation>
    <scope>NUCLEOTIDE SEQUENCE [LARGE SCALE GENOMIC DNA]</scope>
    <source>
        <strain evidence="1 2">DSM 45015</strain>
    </source>
</reference>
<dbReference type="Proteomes" id="UP000317422">
    <property type="component" value="Unassembled WGS sequence"/>
</dbReference>
<organism evidence="1 2">
    <name type="scientific">Haloactinospora alba</name>
    <dbReference type="NCBI Taxonomy" id="405555"/>
    <lineage>
        <taxon>Bacteria</taxon>
        <taxon>Bacillati</taxon>
        <taxon>Actinomycetota</taxon>
        <taxon>Actinomycetes</taxon>
        <taxon>Streptosporangiales</taxon>
        <taxon>Nocardiopsidaceae</taxon>
        <taxon>Haloactinospora</taxon>
    </lineage>
</organism>
<accession>A0A543NLH7</accession>
<evidence type="ECO:0000313" key="1">
    <source>
        <dbReference type="EMBL" id="TQN32659.1"/>
    </source>
</evidence>
<proteinExistence type="predicted"/>
<protein>
    <submittedName>
        <fullName evidence="1">Uncharacterized protein</fullName>
    </submittedName>
</protein>
<dbReference type="AlphaFoldDB" id="A0A543NLH7"/>
<dbReference type="EMBL" id="VFQC01000001">
    <property type="protein sequence ID" value="TQN32659.1"/>
    <property type="molecule type" value="Genomic_DNA"/>
</dbReference>
<gene>
    <name evidence="1" type="ORF">FHX37_2636</name>
</gene>
<name>A0A543NLH7_9ACTN</name>
<sequence length="265" mass="29166">MTVMDVDVSRFSLSVSARDTVNEVLDSGDVERGARLSEALKTASMQDAAFAVAPFARVDREDFRPGPPRDDEWPEVSERHESGVLRKLEDVGFIETYDVYSETTGTSYLDKGRVLTVVRVARPFSLVTVHYRWSGSILDYADHWSITDRTDVIETGTYLVAFVGDFALSYVGATGLDTADEGEPGIADDVLFYWVVEHEGFLASSCLAGCDACAGRWFAESGSWHFQPEYGNDVEGFEFDDADDHDGSTIACPNCATGRVGFLVF</sequence>
<dbReference type="RefSeq" id="WP_141924123.1">
    <property type="nucleotide sequence ID" value="NZ_VFQC01000001.1"/>
</dbReference>
<evidence type="ECO:0000313" key="2">
    <source>
        <dbReference type="Proteomes" id="UP000317422"/>
    </source>
</evidence>
<dbReference type="OrthoDB" id="3678874at2"/>
<keyword evidence="2" id="KW-1185">Reference proteome</keyword>